<feature type="transmembrane region" description="Helical" evidence="7">
    <location>
        <begin position="145"/>
        <end position="167"/>
    </location>
</feature>
<evidence type="ECO:0000256" key="2">
    <source>
        <dbReference type="ARBA" id="ARBA00022475"/>
    </source>
</evidence>
<evidence type="ECO:0000256" key="4">
    <source>
        <dbReference type="ARBA" id="ARBA00022692"/>
    </source>
</evidence>
<evidence type="ECO:0000313" key="8">
    <source>
        <dbReference type="EMBL" id="PJE67499.1"/>
    </source>
</evidence>
<evidence type="ECO:0008006" key="10">
    <source>
        <dbReference type="Google" id="ProtNLM"/>
    </source>
</evidence>
<gene>
    <name evidence="8" type="ORF">COU95_02065</name>
</gene>
<reference evidence="9" key="1">
    <citation type="submission" date="2017-09" db="EMBL/GenBank/DDBJ databases">
        <title>Depth-based differentiation of microbial function through sediment-hosted aquifers and enrichment of novel symbionts in the deep terrestrial subsurface.</title>
        <authorList>
            <person name="Probst A.J."/>
            <person name="Ladd B."/>
            <person name="Jarett J.K."/>
            <person name="Geller-Mcgrath D.E."/>
            <person name="Sieber C.M.K."/>
            <person name="Emerson J.B."/>
            <person name="Anantharaman K."/>
            <person name="Thomas B.C."/>
            <person name="Malmstrom R."/>
            <person name="Stieglmeier M."/>
            <person name="Klingl A."/>
            <person name="Woyke T."/>
            <person name="Ryan C.M."/>
            <person name="Banfield J.F."/>
        </authorList>
    </citation>
    <scope>NUCLEOTIDE SEQUENCE [LARGE SCALE GENOMIC DNA]</scope>
</reference>
<accession>A0A2M8L3J8</accession>
<protein>
    <recommendedName>
        <fullName evidence="10">Prolipoprotein diacylglyceryl transferase</fullName>
    </recommendedName>
</protein>
<dbReference type="PANTHER" id="PTHR30589">
    <property type="entry name" value="PROLIPOPROTEIN DIACYLGLYCERYL TRANSFERASE"/>
    <property type="match status" value="1"/>
</dbReference>
<dbReference type="InterPro" id="IPR001640">
    <property type="entry name" value="Lgt"/>
</dbReference>
<name>A0A2M8L3J8_9BACT</name>
<proteinExistence type="inferred from homology"/>
<evidence type="ECO:0000256" key="5">
    <source>
        <dbReference type="ARBA" id="ARBA00022989"/>
    </source>
</evidence>
<feature type="transmembrane region" description="Helical" evidence="7">
    <location>
        <begin position="115"/>
        <end position="139"/>
    </location>
</feature>
<dbReference type="AlphaFoldDB" id="A0A2M8L3J8"/>
<dbReference type="Proteomes" id="UP000231474">
    <property type="component" value="Unassembled WGS sequence"/>
</dbReference>
<organism evidence="8 9">
    <name type="scientific">Candidatus Shapirobacteria bacterium CG10_big_fil_rev_8_21_14_0_10_40_9</name>
    <dbReference type="NCBI Taxonomy" id="1974888"/>
    <lineage>
        <taxon>Bacteria</taxon>
        <taxon>Candidatus Shapironibacteriota</taxon>
    </lineage>
</organism>
<dbReference type="Pfam" id="PF01790">
    <property type="entry name" value="LGT"/>
    <property type="match status" value="1"/>
</dbReference>
<keyword evidence="2" id="KW-1003">Cell membrane</keyword>
<feature type="transmembrane region" description="Helical" evidence="7">
    <location>
        <begin position="12"/>
        <end position="37"/>
    </location>
</feature>
<evidence type="ECO:0000313" key="9">
    <source>
        <dbReference type="Proteomes" id="UP000231474"/>
    </source>
</evidence>
<keyword evidence="5 7" id="KW-1133">Transmembrane helix</keyword>
<feature type="transmembrane region" description="Helical" evidence="7">
    <location>
        <begin position="49"/>
        <end position="70"/>
    </location>
</feature>
<dbReference type="EMBL" id="PFEK01000041">
    <property type="protein sequence ID" value="PJE67499.1"/>
    <property type="molecule type" value="Genomic_DNA"/>
</dbReference>
<dbReference type="GO" id="GO:0005886">
    <property type="term" value="C:plasma membrane"/>
    <property type="evidence" value="ECO:0007669"/>
    <property type="project" value="InterPro"/>
</dbReference>
<dbReference type="GO" id="GO:0042158">
    <property type="term" value="P:lipoprotein biosynthetic process"/>
    <property type="evidence" value="ECO:0007669"/>
    <property type="project" value="InterPro"/>
</dbReference>
<feature type="transmembrane region" description="Helical" evidence="7">
    <location>
        <begin position="90"/>
        <end position="108"/>
    </location>
</feature>
<dbReference type="PANTHER" id="PTHR30589:SF0">
    <property type="entry name" value="PHOSPHATIDYLGLYCEROL--PROLIPOPROTEIN DIACYLGLYCERYL TRANSFERASE"/>
    <property type="match status" value="1"/>
</dbReference>
<comment type="similarity">
    <text evidence="1">Belongs to the Lgt family.</text>
</comment>
<evidence type="ECO:0000256" key="7">
    <source>
        <dbReference type="SAM" id="Phobius"/>
    </source>
</evidence>
<evidence type="ECO:0000256" key="3">
    <source>
        <dbReference type="ARBA" id="ARBA00022679"/>
    </source>
</evidence>
<evidence type="ECO:0000256" key="6">
    <source>
        <dbReference type="ARBA" id="ARBA00023136"/>
    </source>
</evidence>
<keyword evidence="4 7" id="KW-0812">Transmembrane</keyword>
<dbReference type="GO" id="GO:0008961">
    <property type="term" value="F:phosphatidylglycerol-prolipoprotein diacylglyceryl transferase activity"/>
    <property type="evidence" value="ECO:0007669"/>
    <property type="project" value="InterPro"/>
</dbReference>
<comment type="caution">
    <text evidence="8">The sequence shown here is derived from an EMBL/GenBank/DDBJ whole genome shotgun (WGS) entry which is preliminary data.</text>
</comment>
<keyword evidence="6 7" id="KW-0472">Membrane</keyword>
<sequence length="241" mass="27695">MRLSSMFPVLLTLGPIIISTSSFFAALSFVFASFFLWQRLKEDCLEDDILNFTILLALGALLGARLFYVAGNPSLYLQPLKWFSLRAEPGFSFLGIVVFLLLILFLWSKKKNWDFWLVADNLTEAFFLFLVIFGIGLILATGEKFILAFFASSLLALVLSFVFAKVYRKFIWYKSGKPGFVACLTLGIFWILLGVLEIIFQKSIYWERVGIFILALLSLGFLYRRSERSLKEDILNLRRKK</sequence>
<feature type="transmembrane region" description="Helical" evidence="7">
    <location>
        <begin position="205"/>
        <end position="223"/>
    </location>
</feature>
<feature type="transmembrane region" description="Helical" evidence="7">
    <location>
        <begin position="179"/>
        <end position="199"/>
    </location>
</feature>
<evidence type="ECO:0000256" key="1">
    <source>
        <dbReference type="ARBA" id="ARBA00007150"/>
    </source>
</evidence>
<keyword evidence="3" id="KW-0808">Transferase</keyword>